<sequence>MGHITERNGRWRAEVCVDRKRKSKSFGNRDAAEAWASLQEGKVNVSPHANKSVSSLHLSEDEIVGNALPFVRLSGIYFLTHGRNIAYIGKSRHLMRRVAQHNNNGVEFDGYYFILCEESRAAVLEEYYIKKFNPPINVVFRSAAQRAMKPDPQWIDLDELRVSLAK</sequence>
<dbReference type="Gene3D" id="3.40.1440.10">
    <property type="entry name" value="GIY-YIG endonuclease"/>
    <property type="match status" value="1"/>
</dbReference>
<dbReference type="SMART" id="SM00465">
    <property type="entry name" value="GIYc"/>
    <property type="match status" value="1"/>
</dbReference>
<dbReference type="InterPro" id="IPR035901">
    <property type="entry name" value="GIY-YIG_endonuc_sf"/>
</dbReference>
<feature type="domain" description="GIY-YIG" evidence="1">
    <location>
        <begin position="73"/>
        <end position="142"/>
    </location>
</feature>
<evidence type="ECO:0000313" key="2">
    <source>
        <dbReference type="EMBL" id="NMG27033.1"/>
    </source>
</evidence>
<name>A0ABX1PT52_9RHOO</name>
<dbReference type="EMBL" id="WTVG01000122">
    <property type="protein sequence ID" value="NMG27033.1"/>
    <property type="molecule type" value="Genomic_DNA"/>
</dbReference>
<gene>
    <name evidence="2" type="ORF">GO606_20480</name>
</gene>
<organism evidence="2 3">
    <name type="scientific">Aromatoleum anaerobium</name>
    <dbReference type="NCBI Taxonomy" id="182180"/>
    <lineage>
        <taxon>Bacteria</taxon>
        <taxon>Pseudomonadati</taxon>
        <taxon>Pseudomonadota</taxon>
        <taxon>Betaproteobacteria</taxon>
        <taxon>Rhodocyclales</taxon>
        <taxon>Rhodocyclaceae</taxon>
        <taxon>Aromatoleum</taxon>
    </lineage>
</organism>
<protein>
    <recommendedName>
        <fullName evidence="1">GIY-YIG domain-containing protein</fullName>
    </recommendedName>
</protein>
<dbReference type="SUPFAM" id="SSF82771">
    <property type="entry name" value="GIY-YIG endonuclease"/>
    <property type="match status" value="1"/>
</dbReference>
<dbReference type="InterPro" id="IPR000305">
    <property type="entry name" value="GIY-YIG_endonuc"/>
</dbReference>
<evidence type="ECO:0000313" key="3">
    <source>
        <dbReference type="Proteomes" id="UP000615989"/>
    </source>
</evidence>
<keyword evidence="3" id="KW-1185">Reference proteome</keyword>
<reference evidence="2" key="1">
    <citation type="submission" date="2019-12" db="EMBL/GenBank/DDBJ databases">
        <title>Comparative genomics gives insights into the taxonomy of the Azoarcus-Aromatoleum group and reveals separate origins of nif in the plant-associated Azoarcus and non-plant-associated Aromatoleum sub-groups.</title>
        <authorList>
            <person name="Lafos M."/>
            <person name="Maluk M."/>
            <person name="Batista M."/>
            <person name="Junghare M."/>
            <person name="Carmona M."/>
            <person name="Faoro H."/>
            <person name="Cruz L.M."/>
            <person name="Battistoni F."/>
            <person name="De Souza E."/>
            <person name="Pedrosa F."/>
            <person name="Chen W.-M."/>
            <person name="Poole P.S."/>
            <person name="Dixon R.A."/>
            <person name="James E.K."/>
        </authorList>
    </citation>
    <scope>NUCLEOTIDE SEQUENCE</scope>
    <source>
        <strain evidence="2">LuFRes1</strain>
    </source>
</reference>
<proteinExistence type="predicted"/>
<dbReference type="RefSeq" id="WP_169120638.1">
    <property type="nucleotide sequence ID" value="NZ_WTVG02000039.1"/>
</dbReference>
<accession>A0ABX1PT52</accession>
<dbReference type="Proteomes" id="UP000615989">
    <property type="component" value="Unassembled WGS sequence"/>
</dbReference>
<evidence type="ECO:0000259" key="1">
    <source>
        <dbReference type="SMART" id="SM00465"/>
    </source>
</evidence>
<comment type="caution">
    <text evidence="2">The sequence shown here is derived from an EMBL/GenBank/DDBJ whole genome shotgun (WGS) entry which is preliminary data.</text>
</comment>